<dbReference type="EMBL" id="KV878217">
    <property type="protein sequence ID" value="OJJ30300.1"/>
    <property type="molecule type" value="Genomic_DNA"/>
</dbReference>
<protein>
    <recommendedName>
        <fullName evidence="3">ABM domain-containing protein</fullName>
    </recommendedName>
</protein>
<dbReference type="PANTHER" id="PTHR42052">
    <property type="entry name" value="ABM DOMAIN-CONTAINING PROTEIN"/>
    <property type="match status" value="1"/>
</dbReference>
<dbReference type="AlphaFoldDB" id="A0A1L9R5W2"/>
<organism evidence="1 2">
    <name type="scientific">Aspergillus wentii DTO 134E9</name>
    <dbReference type="NCBI Taxonomy" id="1073089"/>
    <lineage>
        <taxon>Eukaryota</taxon>
        <taxon>Fungi</taxon>
        <taxon>Dikarya</taxon>
        <taxon>Ascomycota</taxon>
        <taxon>Pezizomycotina</taxon>
        <taxon>Eurotiomycetes</taxon>
        <taxon>Eurotiomycetidae</taxon>
        <taxon>Eurotiales</taxon>
        <taxon>Aspergillaceae</taxon>
        <taxon>Aspergillus</taxon>
        <taxon>Aspergillus subgen. Cremei</taxon>
    </lineage>
</organism>
<sequence length="201" mass="23097">MPITELALLHTKSHNPPSSTTITHLQQAQSAQTAFSTYQVHLFTQLEDPSYIYLLGGWDSAKQHYEEWIPSTTNQGLLALLRDEVDVVWMFHFERLWEGEIPLSAPVVGVGRYFVNGGVKREGEFERVFGGSKHYLEEYTRPFPVLGGWRVEDDNDDGKEFVLLSGWEEVEQNFRFADSDGFKKIRDYLTGAEIKHMVLLK</sequence>
<keyword evidence="2" id="KW-1185">Reference proteome</keyword>
<proteinExistence type="predicted"/>
<dbReference type="GeneID" id="63749523"/>
<evidence type="ECO:0000313" key="2">
    <source>
        <dbReference type="Proteomes" id="UP000184383"/>
    </source>
</evidence>
<dbReference type="PANTHER" id="PTHR42052:SF1">
    <property type="entry name" value="ABM DOMAIN-CONTAINING PROTEIN"/>
    <property type="match status" value="1"/>
</dbReference>
<gene>
    <name evidence="1" type="ORF">ASPWEDRAFT_32492</name>
</gene>
<dbReference type="OrthoDB" id="3542212at2759"/>
<evidence type="ECO:0008006" key="3">
    <source>
        <dbReference type="Google" id="ProtNLM"/>
    </source>
</evidence>
<name>A0A1L9R5W2_ASPWE</name>
<dbReference type="RefSeq" id="XP_040683977.1">
    <property type="nucleotide sequence ID" value="XM_040833675.1"/>
</dbReference>
<dbReference type="VEuPathDB" id="FungiDB:ASPWEDRAFT_32492"/>
<evidence type="ECO:0000313" key="1">
    <source>
        <dbReference type="EMBL" id="OJJ30300.1"/>
    </source>
</evidence>
<dbReference type="Gene3D" id="3.30.70.100">
    <property type="match status" value="2"/>
</dbReference>
<dbReference type="Proteomes" id="UP000184383">
    <property type="component" value="Unassembled WGS sequence"/>
</dbReference>
<accession>A0A1L9R5W2</accession>
<reference evidence="2" key="1">
    <citation type="journal article" date="2017" name="Genome Biol.">
        <title>Comparative genomics reveals high biological diversity and specific adaptations in the industrially and medically important fungal genus Aspergillus.</title>
        <authorList>
            <person name="de Vries R.P."/>
            <person name="Riley R."/>
            <person name="Wiebenga A."/>
            <person name="Aguilar-Osorio G."/>
            <person name="Amillis S."/>
            <person name="Uchima C.A."/>
            <person name="Anderluh G."/>
            <person name="Asadollahi M."/>
            <person name="Askin M."/>
            <person name="Barry K."/>
            <person name="Battaglia E."/>
            <person name="Bayram O."/>
            <person name="Benocci T."/>
            <person name="Braus-Stromeyer S.A."/>
            <person name="Caldana C."/>
            <person name="Canovas D."/>
            <person name="Cerqueira G.C."/>
            <person name="Chen F."/>
            <person name="Chen W."/>
            <person name="Choi C."/>
            <person name="Clum A."/>
            <person name="Dos Santos R.A."/>
            <person name="Damasio A.R."/>
            <person name="Diallinas G."/>
            <person name="Emri T."/>
            <person name="Fekete E."/>
            <person name="Flipphi M."/>
            <person name="Freyberg S."/>
            <person name="Gallo A."/>
            <person name="Gournas C."/>
            <person name="Habgood R."/>
            <person name="Hainaut M."/>
            <person name="Harispe M.L."/>
            <person name="Henrissat B."/>
            <person name="Hilden K.S."/>
            <person name="Hope R."/>
            <person name="Hossain A."/>
            <person name="Karabika E."/>
            <person name="Karaffa L."/>
            <person name="Karanyi Z."/>
            <person name="Krasevec N."/>
            <person name="Kuo A."/>
            <person name="Kusch H."/>
            <person name="LaButti K."/>
            <person name="Lagendijk E.L."/>
            <person name="Lapidus A."/>
            <person name="Levasseur A."/>
            <person name="Lindquist E."/>
            <person name="Lipzen A."/>
            <person name="Logrieco A.F."/>
            <person name="MacCabe A."/>
            <person name="Maekelae M.R."/>
            <person name="Malavazi I."/>
            <person name="Melin P."/>
            <person name="Meyer V."/>
            <person name="Mielnichuk N."/>
            <person name="Miskei M."/>
            <person name="Molnar A.P."/>
            <person name="Mule G."/>
            <person name="Ngan C.Y."/>
            <person name="Orejas M."/>
            <person name="Orosz E."/>
            <person name="Ouedraogo J.P."/>
            <person name="Overkamp K.M."/>
            <person name="Park H.-S."/>
            <person name="Perrone G."/>
            <person name="Piumi F."/>
            <person name="Punt P.J."/>
            <person name="Ram A.F."/>
            <person name="Ramon A."/>
            <person name="Rauscher S."/>
            <person name="Record E."/>
            <person name="Riano-Pachon D.M."/>
            <person name="Robert V."/>
            <person name="Roehrig J."/>
            <person name="Ruller R."/>
            <person name="Salamov A."/>
            <person name="Salih N.S."/>
            <person name="Samson R.A."/>
            <person name="Sandor E."/>
            <person name="Sanguinetti M."/>
            <person name="Schuetze T."/>
            <person name="Sepcic K."/>
            <person name="Shelest E."/>
            <person name="Sherlock G."/>
            <person name="Sophianopoulou V."/>
            <person name="Squina F.M."/>
            <person name="Sun H."/>
            <person name="Susca A."/>
            <person name="Todd R.B."/>
            <person name="Tsang A."/>
            <person name="Unkles S.E."/>
            <person name="van de Wiele N."/>
            <person name="van Rossen-Uffink D."/>
            <person name="Oliveira J.V."/>
            <person name="Vesth T.C."/>
            <person name="Visser J."/>
            <person name="Yu J.-H."/>
            <person name="Zhou M."/>
            <person name="Andersen M.R."/>
            <person name="Archer D.B."/>
            <person name="Baker S.E."/>
            <person name="Benoit I."/>
            <person name="Brakhage A.A."/>
            <person name="Braus G.H."/>
            <person name="Fischer R."/>
            <person name="Frisvad J.C."/>
            <person name="Goldman G.H."/>
            <person name="Houbraken J."/>
            <person name="Oakley B."/>
            <person name="Pocsi I."/>
            <person name="Scazzocchio C."/>
            <person name="Seiboth B."/>
            <person name="vanKuyk P.A."/>
            <person name="Wortman J."/>
            <person name="Dyer P.S."/>
            <person name="Grigoriev I.V."/>
        </authorList>
    </citation>
    <scope>NUCLEOTIDE SEQUENCE [LARGE SCALE GENOMIC DNA]</scope>
    <source>
        <strain evidence="2">DTO 134E9</strain>
    </source>
</reference>